<dbReference type="Proteomes" id="UP000636960">
    <property type="component" value="Unassembled WGS sequence"/>
</dbReference>
<dbReference type="RefSeq" id="WP_203788338.1">
    <property type="nucleotide sequence ID" value="NZ_BOMV01000083.1"/>
</dbReference>
<name>A0A919MYQ1_9ACTN</name>
<organism evidence="1 2">
    <name type="scientific">Paractinoplanes rishiriensis</name>
    <dbReference type="NCBI Taxonomy" id="1050105"/>
    <lineage>
        <taxon>Bacteria</taxon>
        <taxon>Bacillati</taxon>
        <taxon>Actinomycetota</taxon>
        <taxon>Actinomycetes</taxon>
        <taxon>Micromonosporales</taxon>
        <taxon>Micromonosporaceae</taxon>
        <taxon>Paractinoplanes</taxon>
    </lineage>
</organism>
<evidence type="ECO:0000313" key="1">
    <source>
        <dbReference type="EMBL" id="GIF00479.1"/>
    </source>
</evidence>
<comment type="caution">
    <text evidence="1">The sequence shown here is derived from an EMBL/GenBank/DDBJ whole genome shotgun (WGS) entry which is preliminary data.</text>
</comment>
<accession>A0A919MYQ1</accession>
<reference evidence="1" key="1">
    <citation type="submission" date="2021-01" db="EMBL/GenBank/DDBJ databases">
        <title>Whole genome shotgun sequence of Actinoplanes rishiriensis NBRC 108556.</title>
        <authorList>
            <person name="Komaki H."/>
            <person name="Tamura T."/>
        </authorList>
    </citation>
    <scope>NUCLEOTIDE SEQUENCE</scope>
    <source>
        <strain evidence="1">NBRC 108556</strain>
    </source>
</reference>
<keyword evidence="2" id="KW-1185">Reference proteome</keyword>
<proteinExistence type="predicted"/>
<gene>
    <name evidence="1" type="ORF">Ari01nite_79430</name>
</gene>
<dbReference type="EMBL" id="BOMV01000083">
    <property type="protein sequence ID" value="GIF00479.1"/>
    <property type="molecule type" value="Genomic_DNA"/>
</dbReference>
<sequence>MNVRIRRFLWVGAVVLVLAGAGLWFLAAGRVPAEFTGRTALPGCGEVEQQAVGVVPVSAAEGCLVSAMQQGRGAELVVTGMSDEGARVVAYHRAVPGRPGLEIFDDRSANRFSTEDWVYRECPDARGPGALGKCTSRQLSGLG</sequence>
<evidence type="ECO:0000313" key="2">
    <source>
        <dbReference type="Proteomes" id="UP000636960"/>
    </source>
</evidence>
<dbReference type="AlphaFoldDB" id="A0A919MYQ1"/>
<protein>
    <submittedName>
        <fullName evidence="1">Uncharacterized protein</fullName>
    </submittedName>
</protein>